<dbReference type="InterPro" id="IPR025336">
    <property type="entry name" value="SCO4226-like"/>
</dbReference>
<proteinExistence type="predicted"/>
<keyword evidence="2" id="KW-1185">Reference proteome</keyword>
<sequence>MPEFVIEKSMPGLGRLSPFQRDQSVRRSCSALHGVAPGVEWIQSYLTEDKCYCVFRAPSEQVLWDLIEQWDLAPPLSICEVNQVAGPATRIEAETETPRT</sequence>
<evidence type="ECO:0000313" key="2">
    <source>
        <dbReference type="Proteomes" id="UP001139410"/>
    </source>
</evidence>
<dbReference type="Pfam" id="PF14026">
    <property type="entry name" value="SCO4226-like"/>
    <property type="match status" value="1"/>
</dbReference>
<protein>
    <submittedName>
        <fullName evidence="1">DUF4242 domain-containing protein</fullName>
    </submittedName>
</protein>
<reference evidence="1" key="1">
    <citation type="submission" date="2022-01" db="EMBL/GenBank/DDBJ databases">
        <authorList>
            <person name="Jo J.-H."/>
            <person name="Im W.-T."/>
        </authorList>
    </citation>
    <scope>NUCLEOTIDE SEQUENCE</scope>
    <source>
        <strain evidence="1">G124</strain>
    </source>
</reference>
<dbReference type="RefSeq" id="WP_235066160.1">
    <property type="nucleotide sequence ID" value="NZ_JAKFGM010000001.1"/>
</dbReference>
<evidence type="ECO:0000313" key="1">
    <source>
        <dbReference type="EMBL" id="MCF2513656.1"/>
    </source>
</evidence>
<dbReference type="EMBL" id="JAKFGM010000001">
    <property type="protein sequence ID" value="MCF2513656.1"/>
    <property type="molecule type" value="Genomic_DNA"/>
</dbReference>
<name>A0A9X1U3Y1_9SPHN</name>
<dbReference type="AlphaFoldDB" id="A0A9X1U3Y1"/>
<accession>A0A9X1U3Y1</accession>
<gene>
    <name evidence="1" type="ORF">LVY65_01055</name>
</gene>
<organism evidence="1 2">
    <name type="scientific">Sphingomonas cremea</name>
    <dbReference type="NCBI Taxonomy" id="2904799"/>
    <lineage>
        <taxon>Bacteria</taxon>
        <taxon>Pseudomonadati</taxon>
        <taxon>Pseudomonadota</taxon>
        <taxon>Alphaproteobacteria</taxon>
        <taxon>Sphingomonadales</taxon>
        <taxon>Sphingomonadaceae</taxon>
        <taxon>Sphingomonas</taxon>
    </lineage>
</organism>
<dbReference type="Proteomes" id="UP001139410">
    <property type="component" value="Unassembled WGS sequence"/>
</dbReference>
<comment type="caution">
    <text evidence="1">The sequence shown here is derived from an EMBL/GenBank/DDBJ whole genome shotgun (WGS) entry which is preliminary data.</text>
</comment>